<protein>
    <submittedName>
        <fullName evidence="5">RNase III domain-containing protein</fullName>
    </submittedName>
</protein>
<reference evidence="3 4" key="2">
    <citation type="submission" date="2018-11" db="EMBL/GenBank/DDBJ databases">
        <authorList>
            <consortium name="Pathogen Informatics"/>
        </authorList>
    </citation>
    <scope>NUCLEOTIDE SEQUENCE [LARGE SCALE GENOMIC DNA]</scope>
    <source>
        <strain evidence="3 4">Egypt</strain>
    </source>
</reference>
<dbReference type="OrthoDB" id="2392202at2759"/>
<organism evidence="5">
    <name type="scientific">Echinostoma caproni</name>
    <dbReference type="NCBI Taxonomy" id="27848"/>
    <lineage>
        <taxon>Eukaryota</taxon>
        <taxon>Metazoa</taxon>
        <taxon>Spiralia</taxon>
        <taxon>Lophotrochozoa</taxon>
        <taxon>Platyhelminthes</taxon>
        <taxon>Trematoda</taxon>
        <taxon>Digenea</taxon>
        <taxon>Plagiorchiida</taxon>
        <taxon>Echinostomata</taxon>
        <taxon>Echinostomatoidea</taxon>
        <taxon>Echinostomatidae</taxon>
        <taxon>Echinostoma</taxon>
    </lineage>
</organism>
<proteinExistence type="predicted"/>
<evidence type="ECO:0000259" key="2">
    <source>
        <dbReference type="PROSITE" id="PS50142"/>
    </source>
</evidence>
<name>A0A182ZZN2_9TREM</name>
<keyword evidence="1" id="KW-0378">Hydrolase</keyword>
<feature type="domain" description="RNase III" evidence="2">
    <location>
        <begin position="98"/>
        <end position="157"/>
    </location>
</feature>
<keyword evidence="4" id="KW-1185">Reference proteome</keyword>
<dbReference type="InterPro" id="IPR036389">
    <property type="entry name" value="RNase_III_sf"/>
</dbReference>
<dbReference type="PANTHER" id="PTHR14950">
    <property type="entry name" value="DICER-RELATED"/>
    <property type="match status" value="1"/>
</dbReference>
<dbReference type="Pfam" id="PF14622">
    <property type="entry name" value="Ribonucleas_3_3"/>
    <property type="match status" value="1"/>
</dbReference>
<gene>
    <name evidence="3" type="ORF">ECPE_LOCUS167</name>
</gene>
<evidence type="ECO:0000313" key="4">
    <source>
        <dbReference type="Proteomes" id="UP000272942"/>
    </source>
</evidence>
<dbReference type="PROSITE" id="PS00517">
    <property type="entry name" value="RNASE_3_1"/>
    <property type="match status" value="1"/>
</dbReference>
<dbReference type="EMBL" id="UZAN01000519">
    <property type="protein sequence ID" value="VDP19626.1"/>
    <property type="molecule type" value="Genomic_DNA"/>
</dbReference>
<dbReference type="InterPro" id="IPR000999">
    <property type="entry name" value="RNase_III_dom"/>
</dbReference>
<evidence type="ECO:0000313" key="3">
    <source>
        <dbReference type="EMBL" id="VDP19626.1"/>
    </source>
</evidence>
<sequence>MLSHLTRVDAYKHRDRLYSEFNRKSLSDMMEALLGYLLSHFGLQSASMLLLGNVPEPPINSRSVTIQKAWPNLFKSEHTLWAMYSPAETPQPCPNSSWSAVEKVLGYKFNVSSNFIAALTHRSFVAQDTSETNKIHYERLEFLGDAVLDFVITSHIYTTNSDFNPVFTHNLHQRISFKKQGNEVNLVWVAASSRFGEIIDEFLRVVHDFHRSAVVTFCEEMLVFQNVAMNVH</sequence>
<dbReference type="PANTHER" id="PTHR14950:SF37">
    <property type="entry name" value="ENDORIBONUCLEASE DICER"/>
    <property type="match status" value="1"/>
</dbReference>
<dbReference type="PROSITE" id="PS50142">
    <property type="entry name" value="RNASE_3_2"/>
    <property type="match status" value="1"/>
</dbReference>
<dbReference type="Proteomes" id="UP000272942">
    <property type="component" value="Unassembled WGS sequence"/>
</dbReference>
<dbReference type="GO" id="GO:0006396">
    <property type="term" value="P:RNA processing"/>
    <property type="evidence" value="ECO:0007669"/>
    <property type="project" value="InterPro"/>
</dbReference>
<dbReference type="Gene3D" id="1.10.1520.10">
    <property type="entry name" value="Ribonuclease III domain"/>
    <property type="match status" value="1"/>
</dbReference>
<dbReference type="WBParaSite" id="ECPE_0000016601-mRNA-1">
    <property type="protein sequence ID" value="ECPE_0000016601-mRNA-1"/>
    <property type="gene ID" value="ECPE_0000016601"/>
</dbReference>
<reference evidence="5" key="1">
    <citation type="submission" date="2016-06" db="UniProtKB">
        <authorList>
            <consortium name="WormBaseParasite"/>
        </authorList>
    </citation>
    <scope>IDENTIFICATION</scope>
</reference>
<dbReference type="GO" id="GO:0004525">
    <property type="term" value="F:ribonuclease III activity"/>
    <property type="evidence" value="ECO:0007669"/>
    <property type="project" value="InterPro"/>
</dbReference>
<dbReference type="AlphaFoldDB" id="A0A182ZZN2"/>
<accession>A0A182ZZN2</accession>
<evidence type="ECO:0000313" key="5">
    <source>
        <dbReference type="WBParaSite" id="ECPE_0000016601-mRNA-1"/>
    </source>
</evidence>
<dbReference type="CDD" id="cd00593">
    <property type="entry name" value="RIBOc"/>
    <property type="match status" value="1"/>
</dbReference>
<dbReference type="SUPFAM" id="SSF69065">
    <property type="entry name" value="RNase III domain-like"/>
    <property type="match status" value="1"/>
</dbReference>
<evidence type="ECO:0000256" key="1">
    <source>
        <dbReference type="ARBA" id="ARBA00022801"/>
    </source>
</evidence>